<gene>
    <name evidence="1" type="ORF">L6164_027226</name>
</gene>
<evidence type="ECO:0000313" key="2">
    <source>
        <dbReference type="Proteomes" id="UP000828941"/>
    </source>
</evidence>
<keyword evidence="2" id="KW-1185">Reference proteome</keyword>
<protein>
    <submittedName>
        <fullName evidence="1">Uncharacterized protein</fullName>
    </submittedName>
</protein>
<organism evidence="1 2">
    <name type="scientific">Bauhinia variegata</name>
    <name type="common">Purple orchid tree</name>
    <name type="synonym">Phanera variegata</name>
    <dbReference type="NCBI Taxonomy" id="167791"/>
    <lineage>
        <taxon>Eukaryota</taxon>
        <taxon>Viridiplantae</taxon>
        <taxon>Streptophyta</taxon>
        <taxon>Embryophyta</taxon>
        <taxon>Tracheophyta</taxon>
        <taxon>Spermatophyta</taxon>
        <taxon>Magnoliopsida</taxon>
        <taxon>eudicotyledons</taxon>
        <taxon>Gunneridae</taxon>
        <taxon>Pentapetalae</taxon>
        <taxon>rosids</taxon>
        <taxon>fabids</taxon>
        <taxon>Fabales</taxon>
        <taxon>Fabaceae</taxon>
        <taxon>Cercidoideae</taxon>
        <taxon>Cercideae</taxon>
        <taxon>Bauhiniinae</taxon>
        <taxon>Bauhinia</taxon>
    </lineage>
</organism>
<comment type="caution">
    <text evidence="1">The sequence shown here is derived from an EMBL/GenBank/DDBJ whole genome shotgun (WGS) entry which is preliminary data.</text>
</comment>
<dbReference type="EMBL" id="CM039436">
    <property type="protein sequence ID" value="KAI4314304.1"/>
    <property type="molecule type" value="Genomic_DNA"/>
</dbReference>
<name>A0ACB9LSR0_BAUVA</name>
<sequence>MAAPAGKLEVDVEVKSSAERFWGIIRDSATIFPKAFPVDYKSIQILEGDGKAVGSVRLIEYGEGSPIVKISKERIEAVDEAKKLVTYSVIDGDLMKYFKKFQGNVSVTPKGDGSVAKWWCEYEKASNEIPDPHVIKDFVVKNFVEVDTFDLSKA</sequence>
<dbReference type="Proteomes" id="UP000828941">
    <property type="component" value="Chromosome 11"/>
</dbReference>
<accession>A0ACB9LSR0</accession>
<reference evidence="1 2" key="1">
    <citation type="journal article" date="2022" name="DNA Res.">
        <title>Chromosomal-level genome assembly of the orchid tree Bauhinia variegata (Leguminosae; Cercidoideae) supports the allotetraploid origin hypothesis of Bauhinia.</title>
        <authorList>
            <person name="Zhong Y."/>
            <person name="Chen Y."/>
            <person name="Zheng D."/>
            <person name="Pang J."/>
            <person name="Liu Y."/>
            <person name="Luo S."/>
            <person name="Meng S."/>
            <person name="Qian L."/>
            <person name="Wei D."/>
            <person name="Dai S."/>
            <person name="Zhou R."/>
        </authorList>
    </citation>
    <scope>NUCLEOTIDE SEQUENCE [LARGE SCALE GENOMIC DNA]</scope>
    <source>
        <strain evidence="1">BV-YZ2020</strain>
    </source>
</reference>
<proteinExistence type="predicted"/>
<evidence type="ECO:0000313" key="1">
    <source>
        <dbReference type="EMBL" id="KAI4314304.1"/>
    </source>
</evidence>